<dbReference type="SUPFAM" id="SSF48264">
    <property type="entry name" value="Cytochrome P450"/>
    <property type="match status" value="1"/>
</dbReference>
<dbReference type="GO" id="GO:0016705">
    <property type="term" value="F:oxidoreductase activity, acting on paired donors, with incorporation or reduction of molecular oxygen"/>
    <property type="evidence" value="ECO:0007669"/>
    <property type="project" value="InterPro"/>
</dbReference>
<organism evidence="8 9">
    <name type="scientific">Panagrellus redivivus</name>
    <name type="common">Microworm</name>
    <dbReference type="NCBI Taxonomy" id="6233"/>
    <lineage>
        <taxon>Eukaryota</taxon>
        <taxon>Metazoa</taxon>
        <taxon>Ecdysozoa</taxon>
        <taxon>Nematoda</taxon>
        <taxon>Chromadorea</taxon>
        <taxon>Rhabditida</taxon>
        <taxon>Tylenchina</taxon>
        <taxon>Panagrolaimomorpha</taxon>
        <taxon>Panagrolaimoidea</taxon>
        <taxon>Panagrolaimidae</taxon>
        <taxon>Panagrellus</taxon>
    </lineage>
</organism>
<comment type="cofactor">
    <cofactor evidence="1 6">
        <name>heme</name>
        <dbReference type="ChEBI" id="CHEBI:30413"/>
    </cofactor>
</comment>
<keyword evidence="8" id="KW-1185">Reference proteome</keyword>
<dbReference type="PRINTS" id="PR00385">
    <property type="entry name" value="P450"/>
</dbReference>
<evidence type="ECO:0000256" key="7">
    <source>
        <dbReference type="RuleBase" id="RU000461"/>
    </source>
</evidence>
<evidence type="ECO:0000256" key="3">
    <source>
        <dbReference type="ARBA" id="ARBA00022617"/>
    </source>
</evidence>
<dbReference type="PANTHER" id="PTHR24291">
    <property type="entry name" value="CYTOCHROME P450 FAMILY 4"/>
    <property type="match status" value="1"/>
</dbReference>
<dbReference type="WBParaSite" id="Pan_g7129.t1">
    <property type="protein sequence ID" value="Pan_g7129.t1"/>
    <property type="gene ID" value="Pan_g7129"/>
</dbReference>
<sequence length="494" mass="56540">MAIALPLLIIGAVVGSCYLLWIHLKLRKRFHGIPSPRSYPVIGHLPIVKPDVQGFIDQIIGLAYLYPDQPRMVTVWIGFMPMIMVYGPEALEPIFSNSAHLNKTVLYQMLVPWLGQGLLTSSAEKWRPRRKLLTPTFHYDILKNFVDVFNDQAQVLVHKLKAITANCRDEPIEISKHVTLCALDIICETSMGRSVNAQQDPDSEYLRAVKRIIEIIQRRQMNPIFWIDCLFNLFGDGKEHKWALDVLHSFTKKVIDERRKDNKTDGIAKAERLAFLDLLLAMEDRGEISLKDVQEEVDTFMFEGHDTTAAGIAWALHLIGNHEDVQEQIAEELAQILGQDEDISYEHLGRMKYLECVIKECLRLQPSVPMFGRVLGTDQDVGGFTIPKGTQVIVNPYLIHRDPRHWKNPEKFDPDRFLPENTKGRHAFAYVPFSAGSRNCIGQRFALMEEKTIIASIIREFKMTSIKRRDELGFKSELILRPIDGIHVTLTPRV</sequence>
<evidence type="ECO:0000256" key="5">
    <source>
        <dbReference type="ARBA" id="ARBA00023033"/>
    </source>
</evidence>
<dbReference type="InterPro" id="IPR017972">
    <property type="entry name" value="Cyt_P450_CS"/>
</dbReference>
<keyword evidence="6 7" id="KW-0479">Metal-binding</keyword>
<keyword evidence="5 7" id="KW-0503">Monooxygenase</keyword>
<evidence type="ECO:0000313" key="9">
    <source>
        <dbReference type="WBParaSite" id="Pan_g7129.t1"/>
    </source>
</evidence>
<dbReference type="PRINTS" id="PR00463">
    <property type="entry name" value="EP450I"/>
</dbReference>
<dbReference type="PROSITE" id="PS00086">
    <property type="entry name" value="CYTOCHROME_P450"/>
    <property type="match status" value="1"/>
</dbReference>
<evidence type="ECO:0000256" key="4">
    <source>
        <dbReference type="ARBA" id="ARBA00023004"/>
    </source>
</evidence>
<dbReference type="InterPro" id="IPR002401">
    <property type="entry name" value="Cyt_P450_E_grp-I"/>
</dbReference>
<dbReference type="GO" id="GO:0020037">
    <property type="term" value="F:heme binding"/>
    <property type="evidence" value="ECO:0007669"/>
    <property type="project" value="InterPro"/>
</dbReference>
<protein>
    <submittedName>
        <fullName evidence="9">Cytochrome P450 4V2</fullName>
    </submittedName>
</protein>
<dbReference type="InterPro" id="IPR036396">
    <property type="entry name" value="Cyt_P450_sf"/>
</dbReference>
<proteinExistence type="inferred from homology"/>
<dbReference type="InterPro" id="IPR001128">
    <property type="entry name" value="Cyt_P450"/>
</dbReference>
<dbReference type="AlphaFoldDB" id="A0A7E4W561"/>
<evidence type="ECO:0000313" key="8">
    <source>
        <dbReference type="Proteomes" id="UP000492821"/>
    </source>
</evidence>
<evidence type="ECO:0000256" key="1">
    <source>
        <dbReference type="ARBA" id="ARBA00001971"/>
    </source>
</evidence>
<comment type="similarity">
    <text evidence="2 7">Belongs to the cytochrome P450 family.</text>
</comment>
<accession>A0A7E4W561</accession>
<reference evidence="9" key="2">
    <citation type="submission" date="2020-10" db="UniProtKB">
        <authorList>
            <consortium name="WormBaseParasite"/>
        </authorList>
    </citation>
    <scope>IDENTIFICATION</scope>
</reference>
<keyword evidence="4 6" id="KW-0408">Iron</keyword>
<dbReference type="GO" id="GO:0005506">
    <property type="term" value="F:iron ion binding"/>
    <property type="evidence" value="ECO:0007669"/>
    <property type="project" value="InterPro"/>
</dbReference>
<dbReference type="PANTHER" id="PTHR24291:SF194">
    <property type="entry name" value="CYTOCHROME P450 FAMILY"/>
    <property type="match status" value="1"/>
</dbReference>
<dbReference type="Proteomes" id="UP000492821">
    <property type="component" value="Unassembled WGS sequence"/>
</dbReference>
<dbReference type="Pfam" id="PF00067">
    <property type="entry name" value="p450"/>
    <property type="match status" value="1"/>
</dbReference>
<name>A0A7E4W561_PANRE</name>
<feature type="binding site" description="axial binding residue" evidence="6">
    <location>
        <position position="440"/>
    </location>
    <ligand>
        <name>heme</name>
        <dbReference type="ChEBI" id="CHEBI:30413"/>
    </ligand>
    <ligandPart>
        <name>Fe</name>
        <dbReference type="ChEBI" id="CHEBI:18248"/>
    </ligandPart>
</feature>
<keyword evidence="7" id="KW-0560">Oxidoreductase</keyword>
<dbReference type="GO" id="GO:0004497">
    <property type="term" value="F:monooxygenase activity"/>
    <property type="evidence" value="ECO:0007669"/>
    <property type="project" value="UniProtKB-KW"/>
</dbReference>
<evidence type="ECO:0000256" key="2">
    <source>
        <dbReference type="ARBA" id="ARBA00010617"/>
    </source>
</evidence>
<dbReference type="Gene3D" id="1.10.630.10">
    <property type="entry name" value="Cytochrome P450"/>
    <property type="match status" value="1"/>
</dbReference>
<reference evidence="8" key="1">
    <citation type="journal article" date="2013" name="Genetics">
        <title>The draft genome and transcriptome of Panagrellus redivivus are shaped by the harsh demands of a free-living lifestyle.</title>
        <authorList>
            <person name="Srinivasan J."/>
            <person name="Dillman A.R."/>
            <person name="Macchietto M.G."/>
            <person name="Heikkinen L."/>
            <person name="Lakso M."/>
            <person name="Fracchia K.M."/>
            <person name="Antoshechkin I."/>
            <person name="Mortazavi A."/>
            <person name="Wong G."/>
            <person name="Sternberg P.W."/>
        </authorList>
    </citation>
    <scope>NUCLEOTIDE SEQUENCE [LARGE SCALE GENOMIC DNA]</scope>
    <source>
        <strain evidence="8">MT8872</strain>
    </source>
</reference>
<evidence type="ECO:0000256" key="6">
    <source>
        <dbReference type="PIRSR" id="PIRSR602401-1"/>
    </source>
</evidence>
<keyword evidence="3 6" id="KW-0349">Heme</keyword>
<dbReference type="InterPro" id="IPR050196">
    <property type="entry name" value="Cytochrome_P450_Monoox"/>
</dbReference>